<accession>A0AAV9CFI7</accession>
<evidence type="ECO:0000313" key="2">
    <source>
        <dbReference type="EMBL" id="KAK1287058.1"/>
    </source>
</evidence>
<reference evidence="2" key="2">
    <citation type="submission" date="2023-06" db="EMBL/GenBank/DDBJ databases">
        <authorList>
            <person name="Ma L."/>
            <person name="Liu K.-W."/>
            <person name="Li Z."/>
            <person name="Hsiao Y.-Y."/>
            <person name="Qi Y."/>
            <person name="Fu T."/>
            <person name="Tang G."/>
            <person name="Zhang D."/>
            <person name="Sun W.-H."/>
            <person name="Liu D.-K."/>
            <person name="Li Y."/>
            <person name="Chen G.-Z."/>
            <person name="Liu X.-D."/>
            <person name="Liao X.-Y."/>
            <person name="Jiang Y.-T."/>
            <person name="Yu X."/>
            <person name="Hao Y."/>
            <person name="Huang J."/>
            <person name="Zhao X.-W."/>
            <person name="Ke S."/>
            <person name="Chen Y.-Y."/>
            <person name="Wu W.-L."/>
            <person name="Hsu J.-L."/>
            <person name="Lin Y.-F."/>
            <person name="Huang M.-D."/>
            <person name="Li C.-Y."/>
            <person name="Huang L."/>
            <person name="Wang Z.-W."/>
            <person name="Zhao X."/>
            <person name="Zhong W.-Y."/>
            <person name="Peng D.-H."/>
            <person name="Ahmad S."/>
            <person name="Lan S."/>
            <person name="Zhang J.-S."/>
            <person name="Tsai W.-C."/>
            <person name="Van De Peer Y."/>
            <person name="Liu Z.-J."/>
        </authorList>
    </citation>
    <scope>NUCLEOTIDE SEQUENCE</scope>
    <source>
        <strain evidence="2">CP</strain>
        <tissue evidence="2">Leaves</tissue>
    </source>
</reference>
<proteinExistence type="predicted"/>
<dbReference type="Proteomes" id="UP001180020">
    <property type="component" value="Unassembled WGS sequence"/>
</dbReference>
<name>A0AAV9CFI7_ACOCL</name>
<dbReference type="PANTHER" id="PTHR33021">
    <property type="entry name" value="BLUE COPPER PROTEIN"/>
    <property type="match status" value="1"/>
</dbReference>
<dbReference type="Pfam" id="PF02298">
    <property type="entry name" value="Cu_bind_like"/>
    <property type="match status" value="1"/>
</dbReference>
<organism evidence="2 3">
    <name type="scientific">Acorus calamus</name>
    <name type="common">Sweet flag</name>
    <dbReference type="NCBI Taxonomy" id="4465"/>
    <lineage>
        <taxon>Eukaryota</taxon>
        <taxon>Viridiplantae</taxon>
        <taxon>Streptophyta</taxon>
        <taxon>Embryophyta</taxon>
        <taxon>Tracheophyta</taxon>
        <taxon>Spermatophyta</taxon>
        <taxon>Magnoliopsida</taxon>
        <taxon>Liliopsida</taxon>
        <taxon>Acoraceae</taxon>
        <taxon>Acorus</taxon>
    </lineage>
</organism>
<comment type="caution">
    <text evidence="2">The sequence shown here is derived from an EMBL/GenBank/DDBJ whole genome shotgun (WGS) entry which is preliminary data.</text>
</comment>
<evidence type="ECO:0000313" key="3">
    <source>
        <dbReference type="Proteomes" id="UP001180020"/>
    </source>
</evidence>
<dbReference type="EMBL" id="JAUJYO010000019">
    <property type="protein sequence ID" value="KAK1287058.1"/>
    <property type="molecule type" value="Genomic_DNA"/>
</dbReference>
<dbReference type="Gene3D" id="2.60.40.420">
    <property type="entry name" value="Cupredoxins - blue copper proteins"/>
    <property type="match status" value="1"/>
</dbReference>
<dbReference type="AlphaFoldDB" id="A0AAV9CFI7"/>
<evidence type="ECO:0000259" key="1">
    <source>
        <dbReference type="PROSITE" id="PS51485"/>
    </source>
</evidence>
<dbReference type="PANTHER" id="PTHR33021:SF288">
    <property type="entry name" value="OS03G0648500 PROTEIN"/>
    <property type="match status" value="1"/>
</dbReference>
<feature type="domain" description="Phytocyanin" evidence="1">
    <location>
        <begin position="1"/>
        <end position="127"/>
    </location>
</feature>
<dbReference type="GO" id="GO:0009055">
    <property type="term" value="F:electron transfer activity"/>
    <property type="evidence" value="ECO:0007669"/>
    <property type="project" value="InterPro"/>
</dbReference>
<gene>
    <name evidence="2" type="ORF">QJS10_CPB19g01299</name>
</gene>
<sequence length="146" mass="16169">MDDGCEHVGSIVRLCAKPCRQLRIGGIQQEAQLVAYSLKQDIWKILPWPHIPCIFFLIQVFGFETGFYDVMQVSRMDYDACEGGNPFREFSGGPATVSLEQVGVYYFICSLGNYCGLGVKVSVVVHRQPPMVSPSLPSPPISRPSP</sequence>
<protein>
    <recommendedName>
        <fullName evidence="1">Phytocyanin domain-containing protein</fullName>
    </recommendedName>
</protein>
<keyword evidence="3" id="KW-1185">Reference proteome</keyword>
<dbReference type="InterPro" id="IPR039391">
    <property type="entry name" value="Phytocyanin-like"/>
</dbReference>
<dbReference type="InterPro" id="IPR008972">
    <property type="entry name" value="Cupredoxin"/>
</dbReference>
<dbReference type="SUPFAM" id="SSF49503">
    <property type="entry name" value="Cupredoxins"/>
    <property type="match status" value="1"/>
</dbReference>
<dbReference type="PROSITE" id="PS51485">
    <property type="entry name" value="PHYTOCYANIN"/>
    <property type="match status" value="1"/>
</dbReference>
<reference evidence="2" key="1">
    <citation type="journal article" date="2023" name="Nat. Commun.">
        <title>Diploid and tetraploid genomes of Acorus and the evolution of monocots.</title>
        <authorList>
            <person name="Ma L."/>
            <person name="Liu K.W."/>
            <person name="Li Z."/>
            <person name="Hsiao Y.Y."/>
            <person name="Qi Y."/>
            <person name="Fu T."/>
            <person name="Tang G.D."/>
            <person name="Zhang D."/>
            <person name="Sun W.H."/>
            <person name="Liu D.K."/>
            <person name="Li Y."/>
            <person name="Chen G.Z."/>
            <person name="Liu X.D."/>
            <person name="Liao X.Y."/>
            <person name="Jiang Y.T."/>
            <person name="Yu X."/>
            <person name="Hao Y."/>
            <person name="Huang J."/>
            <person name="Zhao X.W."/>
            <person name="Ke S."/>
            <person name="Chen Y.Y."/>
            <person name="Wu W.L."/>
            <person name="Hsu J.L."/>
            <person name="Lin Y.F."/>
            <person name="Huang M.D."/>
            <person name="Li C.Y."/>
            <person name="Huang L."/>
            <person name="Wang Z.W."/>
            <person name="Zhao X."/>
            <person name="Zhong W.Y."/>
            <person name="Peng D.H."/>
            <person name="Ahmad S."/>
            <person name="Lan S."/>
            <person name="Zhang J.S."/>
            <person name="Tsai W.C."/>
            <person name="Van de Peer Y."/>
            <person name="Liu Z.J."/>
        </authorList>
    </citation>
    <scope>NUCLEOTIDE SEQUENCE</scope>
    <source>
        <strain evidence="2">CP</strain>
    </source>
</reference>
<dbReference type="InterPro" id="IPR003245">
    <property type="entry name" value="Phytocyanin_dom"/>
</dbReference>
<dbReference type="GO" id="GO:0005886">
    <property type="term" value="C:plasma membrane"/>
    <property type="evidence" value="ECO:0007669"/>
    <property type="project" value="TreeGrafter"/>
</dbReference>